<gene>
    <name evidence="1" type="ORF">A4G28_24880</name>
</gene>
<proteinExistence type="predicted"/>
<sequence>MKDSLRAAAVAVNVRLTEANQDGIEISVEHREGVAIGLIFPYTRGADGAYQLEAPSAHREDRRIWVP</sequence>
<comment type="caution">
    <text evidence="1">The sequence shown here is derived from an EMBL/GenBank/DDBJ whole genome shotgun (WGS) entry which is preliminary data.</text>
</comment>
<protein>
    <submittedName>
        <fullName evidence="1">Uncharacterized protein</fullName>
    </submittedName>
</protein>
<evidence type="ECO:0000313" key="1">
    <source>
        <dbReference type="EMBL" id="KZS62665.1"/>
    </source>
</evidence>
<evidence type="ECO:0000313" key="2">
    <source>
        <dbReference type="Proteomes" id="UP000077342"/>
    </source>
</evidence>
<organism evidence="1 2">
    <name type="scientific">Mycobacterium ostraviense</name>
    <dbReference type="NCBI Taxonomy" id="2738409"/>
    <lineage>
        <taxon>Bacteria</taxon>
        <taxon>Bacillati</taxon>
        <taxon>Actinomycetota</taxon>
        <taxon>Actinomycetes</taxon>
        <taxon>Mycobacteriales</taxon>
        <taxon>Mycobacteriaceae</taxon>
        <taxon>Mycobacterium</taxon>
    </lineage>
</organism>
<reference evidence="2" key="1">
    <citation type="submission" date="2016-04" db="EMBL/GenBank/DDBJ databases">
        <authorList>
            <person name="Strapagiel D."/>
            <person name="Borowka P."/>
            <person name="Marciniak B."/>
            <person name="Bakula Z."/>
            <person name="Van Ingen J."/>
            <person name="Safianowska A."/>
            <person name="Dziadek J."/>
            <person name="Jagielski T."/>
        </authorList>
    </citation>
    <scope>NUCLEOTIDE SEQUENCE [LARGE SCALE GENOMIC DNA]</scope>
    <source>
        <strain evidence="2">1010001458</strain>
    </source>
</reference>
<keyword evidence="2" id="KW-1185">Reference proteome</keyword>
<dbReference type="Proteomes" id="UP000077342">
    <property type="component" value="Unassembled WGS sequence"/>
</dbReference>
<dbReference type="EMBL" id="LWCI01000104">
    <property type="protein sequence ID" value="KZS62665.1"/>
    <property type="molecule type" value="Genomic_DNA"/>
</dbReference>
<dbReference type="RefSeq" id="WP_075510578.1">
    <property type="nucleotide sequence ID" value="NZ_CP089224.1"/>
</dbReference>
<name>A0A162CZD9_9MYCO</name>
<accession>A0A162CZD9</accession>
<dbReference type="AlphaFoldDB" id="A0A162CZD9"/>